<feature type="coiled-coil region" evidence="1">
    <location>
        <begin position="245"/>
        <end position="309"/>
    </location>
</feature>
<dbReference type="WBParaSite" id="TMUE_2000008957.1">
    <property type="protein sequence ID" value="TMUE_2000008957.1"/>
    <property type="gene ID" value="WBGene00285484"/>
</dbReference>
<dbReference type="PANTHER" id="PTHR16560">
    <property type="entry name" value="ALPHA-2-MACROGLOBULIN RECEPTOR-ASSOCIATED PROTEIN"/>
    <property type="match status" value="1"/>
</dbReference>
<sequence length="318" mass="36237">MGPIMLFTFHLLATCFCKSKFASSAGLNEPVLSLTPEQAQQVIPRLNVLDEAYINLKHEQKIASDVVAVKRKELDQSLAKLLEEVGAPQLAMPLFNDGKKLNLKAEPVTELPTLVASDRLSDKKLNKLWQRAQQAGFSADQLSQLREEFETQDKLVQGYQELTAQLAHTHSNEVMTADRANQTEDDKKTLKLMKEKLSALQTGYQKLLQKVQTQEKEVSMGQFKHARVSELWSQLQAAGLPQSRLAVLNDELRRLDRKVEKLNFLRNELTDSEIQLGKMGKNTLQTPEHRHLARKLDEFERKVSKLEQYIQSQIHSEL</sequence>
<dbReference type="GO" id="GO:0048019">
    <property type="term" value="F:receptor antagonist activity"/>
    <property type="evidence" value="ECO:0007669"/>
    <property type="project" value="InterPro"/>
</dbReference>
<dbReference type="InterPro" id="IPR010483">
    <property type="entry name" value="Alpha_2_MRAP_C"/>
</dbReference>
<dbReference type="GO" id="GO:0008201">
    <property type="term" value="F:heparin binding"/>
    <property type="evidence" value="ECO:0007669"/>
    <property type="project" value="InterPro"/>
</dbReference>
<keyword evidence="4" id="KW-1185">Reference proteome</keyword>
<keyword evidence="2" id="KW-0732">Signal</keyword>
<name>A0A5S6QQ05_TRIMR</name>
<dbReference type="Gene3D" id="1.20.81.10">
    <property type="entry name" value="RAP domain"/>
    <property type="match status" value="2"/>
</dbReference>
<protein>
    <submittedName>
        <fullName evidence="5">Alpha-2-MRAP_C domain-containing protein</fullName>
    </submittedName>
</protein>
<evidence type="ECO:0000256" key="2">
    <source>
        <dbReference type="SAM" id="SignalP"/>
    </source>
</evidence>
<keyword evidence="1" id="KW-0175">Coiled coil</keyword>
<reference evidence="5" key="1">
    <citation type="submission" date="2019-12" db="UniProtKB">
        <authorList>
            <consortium name="WormBaseParasite"/>
        </authorList>
    </citation>
    <scope>IDENTIFICATION</scope>
</reference>
<dbReference type="Pfam" id="PF06401">
    <property type="entry name" value="Alpha-2-MRAP_C"/>
    <property type="match status" value="1"/>
</dbReference>
<dbReference type="InterPro" id="IPR038003">
    <property type="entry name" value="A2-macroglobuin_RAP"/>
</dbReference>
<organism evidence="4 5">
    <name type="scientific">Trichuris muris</name>
    <name type="common">Mouse whipworm</name>
    <dbReference type="NCBI Taxonomy" id="70415"/>
    <lineage>
        <taxon>Eukaryota</taxon>
        <taxon>Metazoa</taxon>
        <taxon>Ecdysozoa</taxon>
        <taxon>Nematoda</taxon>
        <taxon>Enoplea</taxon>
        <taxon>Dorylaimia</taxon>
        <taxon>Trichinellida</taxon>
        <taxon>Trichuridae</taxon>
        <taxon>Trichuris</taxon>
    </lineage>
</organism>
<dbReference type="GO" id="GO:0048259">
    <property type="term" value="P:regulation of receptor-mediated endocytosis"/>
    <property type="evidence" value="ECO:0007669"/>
    <property type="project" value="TreeGrafter"/>
</dbReference>
<dbReference type="AlphaFoldDB" id="A0A5S6QQ05"/>
<dbReference type="STRING" id="70415.A0A5S6QQ05"/>
<feature type="domain" description="Alpha-2-macroglobulin RAP C-terminal" evidence="3">
    <location>
        <begin position="120"/>
        <end position="315"/>
    </location>
</feature>
<proteinExistence type="predicted"/>
<dbReference type="GO" id="GO:0050750">
    <property type="term" value="F:low-density lipoprotein particle receptor binding"/>
    <property type="evidence" value="ECO:0007669"/>
    <property type="project" value="InterPro"/>
</dbReference>
<dbReference type="SUPFAM" id="SSF47045">
    <property type="entry name" value="RAP domain-like"/>
    <property type="match status" value="2"/>
</dbReference>
<accession>A0A5S6QQ05</accession>
<dbReference type="PANTHER" id="PTHR16560:SF2">
    <property type="entry name" value="ALPHA-2-MACROGLOBULIN RECEPTOR-ASSOCIATED PROTEIN"/>
    <property type="match status" value="1"/>
</dbReference>
<evidence type="ECO:0000313" key="4">
    <source>
        <dbReference type="Proteomes" id="UP000046395"/>
    </source>
</evidence>
<evidence type="ECO:0000259" key="3">
    <source>
        <dbReference type="Pfam" id="PF06401"/>
    </source>
</evidence>
<feature type="chain" id="PRO_5024340944" evidence="2">
    <location>
        <begin position="18"/>
        <end position="318"/>
    </location>
</feature>
<dbReference type="InterPro" id="IPR036744">
    <property type="entry name" value="RAP_sf"/>
</dbReference>
<evidence type="ECO:0000313" key="5">
    <source>
        <dbReference type="WBParaSite" id="TMUE_2000008957.1"/>
    </source>
</evidence>
<feature type="signal peptide" evidence="2">
    <location>
        <begin position="1"/>
        <end position="17"/>
    </location>
</feature>
<evidence type="ECO:0000256" key="1">
    <source>
        <dbReference type="SAM" id="Coils"/>
    </source>
</evidence>
<dbReference type="GO" id="GO:0005783">
    <property type="term" value="C:endoplasmic reticulum"/>
    <property type="evidence" value="ECO:0007669"/>
    <property type="project" value="InterPro"/>
</dbReference>
<dbReference type="Proteomes" id="UP000046395">
    <property type="component" value="Unassembled WGS sequence"/>
</dbReference>
<feature type="coiled-coil region" evidence="1">
    <location>
        <begin position="190"/>
        <end position="217"/>
    </location>
</feature>